<reference evidence="2 3" key="1">
    <citation type="submission" date="2024-09" db="EMBL/GenBank/DDBJ databases">
        <title>Rethinking Asexuality: The Enigmatic Case of Functional Sexual Genes in Lepraria (Stereocaulaceae).</title>
        <authorList>
            <person name="Doellman M."/>
            <person name="Sun Y."/>
            <person name="Barcenas-Pena A."/>
            <person name="Lumbsch H.T."/>
            <person name="Grewe F."/>
        </authorList>
    </citation>
    <scope>NUCLEOTIDE SEQUENCE [LARGE SCALE GENOMIC DNA]</scope>
    <source>
        <strain evidence="2 3">Grewe 0041</strain>
    </source>
</reference>
<organism evidence="2 3">
    <name type="scientific">Lepraria finkii</name>
    <dbReference type="NCBI Taxonomy" id="1340010"/>
    <lineage>
        <taxon>Eukaryota</taxon>
        <taxon>Fungi</taxon>
        <taxon>Dikarya</taxon>
        <taxon>Ascomycota</taxon>
        <taxon>Pezizomycotina</taxon>
        <taxon>Lecanoromycetes</taxon>
        <taxon>OSLEUM clade</taxon>
        <taxon>Lecanoromycetidae</taxon>
        <taxon>Lecanorales</taxon>
        <taxon>Lecanorineae</taxon>
        <taxon>Stereocaulaceae</taxon>
        <taxon>Lepraria</taxon>
    </lineage>
</organism>
<proteinExistence type="predicted"/>
<dbReference type="EMBL" id="JBHFEH010000003">
    <property type="protein sequence ID" value="KAL2058145.1"/>
    <property type="molecule type" value="Genomic_DNA"/>
</dbReference>
<protein>
    <submittedName>
        <fullName evidence="2">Uncharacterized protein</fullName>
    </submittedName>
</protein>
<keyword evidence="3" id="KW-1185">Reference proteome</keyword>
<gene>
    <name evidence="2" type="ORF">ABVK25_001763</name>
</gene>
<dbReference type="Proteomes" id="UP001590951">
    <property type="component" value="Unassembled WGS sequence"/>
</dbReference>
<feature type="compositionally biased region" description="Basic and acidic residues" evidence="1">
    <location>
        <begin position="92"/>
        <end position="106"/>
    </location>
</feature>
<evidence type="ECO:0000256" key="1">
    <source>
        <dbReference type="SAM" id="MobiDB-lite"/>
    </source>
</evidence>
<comment type="caution">
    <text evidence="2">The sequence shown here is derived from an EMBL/GenBank/DDBJ whole genome shotgun (WGS) entry which is preliminary data.</text>
</comment>
<feature type="region of interest" description="Disordered" evidence="1">
    <location>
        <begin position="65"/>
        <end position="109"/>
    </location>
</feature>
<sequence length="127" mass="13969">MSMVFALLASVDILCPKPGFYGTGKHLLQASPFLICPRFNLSFSPIAASPGEAESLPSFDVSASSSHLSNEIQSPVAAARKRKRSFPESSLDPERSRARDQTDLHSFRRVHIRMNAGKPGWHSSQCR</sequence>
<evidence type="ECO:0000313" key="3">
    <source>
        <dbReference type="Proteomes" id="UP001590951"/>
    </source>
</evidence>
<accession>A0ABR4BK03</accession>
<name>A0ABR4BK03_9LECA</name>
<evidence type="ECO:0000313" key="2">
    <source>
        <dbReference type="EMBL" id="KAL2058145.1"/>
    </source>
</evidence>